<protein>
    <submittedName>
        <fullName evidence="2">Uncharacterized protein</fullName>
    </submittedName>
</protein>
<dbReference type="GeneID" id="37017218"/>
<feature type="compositionally biased region" description="Low complexity" evidence="1">
    <location>
        <begin position="71"/>
        <end position="82"/>
    </location>
</feature>
<organism evidence="2 3">
    <name type="scientific">Pseudomicrostroma glucosiphilum</name>
    <dbReference type="NCBI Taxonomy" id="1684307"/>
    <lineage>
        <taxon>Eukaryota</taxon>
        <taxon>Fungi</taxon>
        <taxon>Dikarya</taxon>
        <taxon>Basidiomycota</taxon>
        <taxon>Ustilaginomycotina</taxon>
        <taxon>Exobasidiomycetes</taxon>
        <taxon>Microstromatales</taxon>
        <taxon>Microstromatales incertae sedis</taxon>
        <taxon>Pseudomicrostroma</taxon>
    </lineage>
</organism>
<feature type="region of interest" description="Disordered" evidence="1">
    <location>
        <begin position="1"/>
        <end position="217"/>
    </location>
</feature>
<evidence type="ECO:0000256" key="1">
    <source>
        <dbReference type="SAM" id="MobiDB-lite"/>
    </source>
</evidence>
<feature type="compositionally biased region" description="Acidic residues" evidence="1">
    <location>
        <begin position="33"/>
        <end position="47"/>
    </location>
</feature>
<dbReference type="AlphaFoldDB" id="A0A316U628"/>
<feature type="compositionally biased region" description="Polar residues" evidence="1">
    <location>
        <begin position="1"/>
        <end position="26"/>
    </location>
</feature>
<dbReference type="EMBL" id="KZ819336">
    <property type="protein sequence ID" value="PWN18415.1"/>
    <property type="molecule type" value="Genomic_DNA"/>
</dbReference>
<feature type="compositionally biased region" description="Low complexity" evidence="1">
    <location>
        <begin position="195"/>
        <end position="210"/>
    </location>
</feature>
<dbReference type="RefSeq" id="XP_025345575.1">
    <property type="nucleotide sequence ID" value="XM_025495484.1"/>
</dbReference>
<reference evidence="2 3" key="1">
    <citation type="journal article" date="2018" name="Mol. Biol. Evol.">
        <title>Broad Genomic Sampling Reveals a Smut Pathogenic Ancestry of the Fungal Clade Ustilaginomycotina.</title>
        <authorList>
            <person name="Kijpornyongpan T."/>
            <person name="Mondo S.J."/>
            <person name="Barry K."/>
            <person name="Sandor L."/>
            <person name="Lee J."/>
            <person name="Lipzen A."/>
            <person name="Pangilinan J."/>
            <person name="LaButti K."/>
            <person name="Hainaut M."/>
            <person name="Henrissat B."/>
            <person name="Grigoriev I.V."/>
            <person name="Spatafora J.W."/>
            <person name="Aime M.C."/>
        </authorList>
    </citation>
    <scope>NUCLEOTIDE SEQUENCE [LARGE SCALE GENOMIC DNA]</scope>
    <source>
        <strain evidence="2 3">MCA 4718</strain>
    </source>
</reference>
<dbReference type="Proteomes" id="UP000245942">
    <property type="component" value="Unassembled WGS sequence"/>
</dbReference>
<feature type="region of interest" description="Disordered" evidence="1">
    <location>
        <begin position="398"/>
        <end position="417"/>
    </location>
</feature>
<proteinExistence type="predicted"/>
<evidence type="ECO:0000313" key="3">
    <source>
        <dbReference type="Proteomes" id="UP000245942"/>
    </source>
</evidence>
<accession>A0A316U628</accession>
<evidence type="ECO:0000313" key="2">
    <source>
        <dbReference type="EMBL" id="PWN18415.1"/>
    </source>
</evidence>
<gene>
    <name evidence="2" type="ORF">BCV69DRAFT_72834</name>
</gene>
<name>A0A316U628_9BASI</name>
<keyword evidence="3" id="KW-1185">Reference proteome</keyword>
<sequence>MSTTRPLSALSSYSAHFRATSTSTMDASFELLEPIEEDGEEEDQDDQTEAHSSRHSHLQSHSDSDSDPAGSSHRTTSTSSLSIHAVFDASTSDGIQEELDEERLQEVAGRRSTSSGPSPLEALLNLSPSGRDGPNMSPRSTDCTDLEIPPPTKTGAISPPSGLNGIPGKILPGNITFPSTERNTSKDRPLPAPPTSASTPSQRASSNSSSVLPTSTGERTYDAILSAMRKSAEAAKVAAEKEGRIAEEAARKAKRAALDAREALVEAANREGKRALAAVEKVSRAGLATGTTTFTNHRTILRPPLHIRQAKTYAEQAVALELAEQKKAEDAARAEIARLHVSGRWIDCRPLHQLTYCPPTRQAESSKLKAAAKAAEAVLRSQAVAEYEAQLSRAQRKLDSQRRAKEAKARRQAEKRQYKVSLTRRKASAKAAAVLAIAVDEACERRMEMERAAWKERSRLQEAARAERQRIEREVQLRAGKVGKDLLIEWEKEKTNVLVERKRRVLEVSRERKTIELQQEPLLRRKNALAAGHKDGIRLDRVAYDAGRPFWKNWLVSVAKKKGCMTFLADTKLPHRLPQGLKVSLPSIKA</sequence>